<reference evidence="2" key="1">
    <citation type="journal article" date="2022" name="BMC Genomics">
        <title>Genome sequence of the entomopathogenic Serratia entomophila isolate 626 and characterisation of the species specific itaconate degradation pathway.</title>
        <authorList>
            <person name="Vaughan A.L."/>
            <person name="Altermann E."/>
            <person name="Glare T.R."/>
            <person name="Hurst M.R.H."/>
        </authorList>
    </citation>
    <scope>NUCLEOTIDE SEQUENCE</scope>
    <source>
        <strain evidence="2">626</strain>
    </source>
</reference>
<protein>
    <submittedName>
        <fullName evidence="2">Uncharacterized protein</fullName>
    </submittedName>
</protein>
<dbReference type="EMBL" id="CP074347">
    <property type="protein sequence ID" value="USU99703.1"/>
    <property type="molecule type" value="Genomic_DNA"/>
</dbReference>
<keyword evidence="3" id="KW-1185">Reference proteome</keyword>
<evidence type="ECO:0000313" key="3">
    <source>
        <dbReference type="Proteomes" id="UP001056873"/>
    </source>
</evidence>
<sequence>MKGFLALVISFFSLPLLAAESHVCQSQAYDYAEVSKLRLSDDTAFSCRGIGRLTIPELAKKGWKVIHLAQQTEYTSETNSNDEVIKMYQEIVVYKE</sequence>
<dbReference type="RefSeq" id="WP_234585594.1">
    <property type="nucleotide sequence ID" value="NZ_CAMIPG010000004.1"/>
</dbReference>
<accession>A0ABY5CP34</accession>
<name>A0ABY5CP34_9GAMM</name>
<dbReference type="GeneID" id="75023700"/>
<evidence type="ECO:0000313" key="2">
    <source>
        <dbReference type="EMBL" id="USU99703.1"/>
    </source>
</evidence>
<gene>
    <name evidence="2" type="ORF">KFQ06_16820</name>
</gene>
<feature type="chain" id="PRO_5045779021" evidence="1">
    <location>
        <begin position="19"/>
        <end position="96"/>
    </location>
</feature>
<organism evidence="2 3">
    <name type="scientific">Serratia entomophila</name>
    <dbReference type="NCBI Taxonomy" id="42906"/>
    <lineage>
        <taxon>Bacteria</taxon>
        <taxon>Pseudomonadati</taxon>
        <taxon>Pseudomonadota</taxon>
        <taxon>Gammaproteobacteria</taxon>
        <taxon>Enterobacterales</taxon>
        <taxon>Yersiniaceae</taxon>
        <taxon>Serratia</taxon>
    </lineage>
</organism>
<evidence type="ECO:0000256" key="1">
    <source>
        <dbReference type="SAM" id="SignalP"/>
    </source>
</evidence>
<keyword evidence="1" id="KW-0732">Signal</keyword>
<proteinExistence type="predicted"/>
<feature type="signal peptide" evidence="1">
    <location>
        <begin position="1"/>
        <end position="18"/>
    </location>
</feature>
<dbReference type="Proteomes" id="UP001056873">
    <property type="component" value="Chromosome"/>
</dbReference>